<protein>
    <submittedName>
        <fullName evidence="2">Unannotated protein</fullName>
    </submittedName>
</protein>
<dbReference type="Pfam" id="PF08811">
    <property type="entry name" value="DUF1800"/>
    <property type="match status" value="1"/>
</dbReference>
<evidence type="ECO:0000313" key="4">
    <source>
        <dbReference type="EMBL" id="CAB4921775.1"/>
    </source>
</evidence>
<gene>
    <name evidence="2" type="ORF">UFOPK1358_00938</name>
    <name evidence="3" type="ORF">UFOPK2766_00027</name>
    <name evidence="4" type="ORF">UFOPK3519_01968</name>
</gene>
<dbReference type="PROSITE" id="PS51318">
    <property type="entry name" value="TAT"/>
    <property type="match status" value="1"/>
</dbReference>
<accession>A0A6J6BMQ0</accession>
<feature type="region of interest" description="Disordered" evidence="1">
    <location>
        <begin position="41"/>
        <end position="72"/>
    </location>
</feature>
<dbReference type="PROSITE" id="PS51257">
    <property type="entry name" value="PROKAR_LIPOPROTEIN"/>
    <property type="match status" value="1"/>
</dbReference>
<dbReference type="InterPro" id="IPR006311">
    <property type="entry name" value="TAT_signal"/>
</dbReference>
<organism evidence="2">
    <name type="scientific">freshwater metagenome</name>
    <dbReference type="NCBI Taxonomy" id="449393"/>
    <lineage>
        <taxon>unclassified sequences</taxon>
        <taxon>metagenomes</taxon>
        <taxon>ecological metagenomes</taxon>
    </lineage>
</organism>
<dbReference type="InterPro" id="IPR014917">
    <property type="entry name" value="DUF1800"/>
</dbReference>
<dbReference type="EMBL" id="CAFBMG010000250">
    <property type="protein sequence ID" value="CAB4921775.1"/>
    <property type="molecule type" value="Genomic_DNA"/>
</dbReference>
<dbReference type="EMBL" id="CAEZYU010000001">
    <property type="protein sequence ID" value="CAB4726220.1"/>
    <property type="molecule type" value="Genomic_DNA"/>
</dbReference>
<dbReference type="EMBL" id="CAEZSF010000079">
    <property type="protein sequence ID" value="CAB4539458.1"/>
    <property type="molecule type" value="Genomic_DNA"/>
</dbReference>
<evidence type="ECO:0000313" key="2">
    <source>
        <dbReference type="EMBL" id="CAB4539458.1"/>
    </source>
</evidence>
<sequence length="566" mass="60376">MSRVEVDEALEATPTRRGALLGGLAAGAAVLVSACAPSAPAEAGAESTRPARVRTGPTTAAPTTAVPTTAAPTTAVPPALGAALPAWPKTWATPAVWHVAKRLTFGPTPSVVAQISSLGTTAWIDKQLNYTSIPDPSVAAATAFYEWSRGTAAEINARGQEWRVVVDLPLSTALRAVVSERQLFERTVGFWWDHLNVDVNSNAAQNYCPSYDTDVIRANALGKFSDLLMASAKSGAMLSYLDQASSRADGGRVPNENYARELMELHTVGVDGGYSEADVVAVSYLFSGWTLTNTWNGTFTFQPARHALGPFAQPSTSVLGWTRGQLTGIAAGESFIRHLARHRVTAQRIAHKLCIRFIGEHIGRDDSVVLNARDVYLANDTAIAPTLRSVLTSAEFADSADKRIRRPLELLAAGIRATSDAPFNASTAEDTKWNFHGILTALNAMPHHWPTPDGYPDKDAAWVSVGSMISRWNLATFMGNGNIPGFVRDWSTIPDWAAGSPTSSTVGGWLDAAAQRLGIPLDAASKARMLSSVGRVASTPITANGNRWVAPKLLGQLMQQPQFQTA</sequence>
<proteinExistence type="predicted"/>
<evidence type="ECO:0000256" key="1">
    <source>
        <dbReference type="SAM" id="MobiDB-lite"/>
    </source>
</evidence>
<reference evidence="2" key="1">
    <citation type="submission" date="2020-05" db="EMBL/GenBank/DDBJ databases">
        <authorList>
            <person name="Chiriac C."/>
            <person name="Salcher M."/>
            <person name="Ghai R."/>
            <person name="Kavagutti S V."/>
        </authorList>
    </citation>
    <scope>NUCLEOTIDE SEQUENCE</scope>
</reference>
<evidence type="ECO:0000313" key="3">
    <source>
        <dbReference type="EMBL" id="CAB4726220.1"/>
    </source>
</evidence>
<name>A0A6J6BMQ0_9ZZZZ</name>
<dbReference type="AlphaFoldDB" id="A0A6J6BMQ0"/>